<feature type="domain" description="Fibronectin type-III" evidence="10">
    <location>
        <begin position="2"/>
        <end position="98"/>
    </location>
</feature>
<dbReference type="InterPro" id="IPR013783">
    <property type="entry name" value="Ig-like_fold"/>
</dbReference>
<sequence length="155" mass="17214">MSPQESAFVQPNSTSVSLNLAAWQSGGCPIRHFALQYRPKYQNQWTALPDKLDMPRDAFVVRHLSPDREYVVMVTAHSEAGLTQGEYSFKTLHASQAGSPSSPAFGKRETDLPFYKNFALVIPVAASSLVLVIVIFIVGVCLRRHSLDRRGHLLC</sequence>
<protein>
    <submittedName>
        <fullName evidence="11">Down syndrome cell adhesion molecule-like protein Dscam2</fullName>
    </submittedName>
</protein>
<name>A0AAV4SAM1_9ARAC</name>
<dbReference type="AlphaFoldDB" id="A0AAV4SAM1"/>
<evidence type="ECO:0000256" key="9">
    <source>
        <dbReference type="SAM" id="Phobius"/>
    </source>
</evidence>
<feature type="transmembrane region" description="Helical" evidence="9">
    <location>
        <begin position="118"/>
        <end position="142"/>
    </location>
</feature>
<accession>A0AAV4SAM1</accession>
<keyword evidence="5 9" id="KW-1133">Transmembrane helix</keyword>
<keyword evidence="7" id="KW-1015">Disulfide bond</keyword>
<evidence type="ECO:0000259" key="10">
    <source>
        <dbReference type="PROSITE" id="PS50853"/>
    </source>
</evidence>
<dbReference type="InterPro" id="IPR036116">
    <property type="entry name" value="FN3_sf"/>
</dbReference>
<evidence type="ECO:0000256" key="3">
    <source>
        <dbReference type="ARBA" id="ARBA00022729"/>
    </source>
</evidence>
<comment type="subcellular location">
    <subcellularLocation>
        <location evidence="1">Membrane</location>
        <topology evidence="1">Single-pass membrane protein</topology>
    </subcellularLocation>
</comment>
<evidence type="ECO:0000256" key="1">
    <source>
        <dbReference type="ARBA" id="ARBA00004167"/>
    </source>
</evidence>
<comment type="caution">
    <text evidence="11">The sequence shown here is derived from an EMBL/GenBank/DDBJ whole genome shotgun (WGS) entry which is preliminary data.</text>
</comment>
<keyword evidence="12" id="KW-1185">Reference proteome</keyword>
<keyword evidence="2 9" id="KW-0812">Transmembrane</keyword>
<gene>
    <name evidence="11" type="primary">Dscam2_32</name>
    <name evidence="11" type="ORF">CDAR_379121</name>
</gene>
<dbReference type="GO" id="GO:0016020">
    <property type="term" value="C:membrane"/>
    <property type="evidence" value="ECO:0007669"/>
    <property type="project" value="UniProtKB-SubCell"/>
</dbReference>
<dbReference type="CDD" id="cd00063">
    <property type="entry name" value="FN3"/>
    <property type="match status" value="1"/>
</dbReference>
<dbReference type="Proteomes" id="UP001054837">
    <property type="component" value="Unassembled WGS sequence"/>
</dbReference>
<evidence type="ECO:0000256" key="5">
    <source>
        <dbReference type="ARBA" id="ARBA00022989"/>
    </source>
</evidence>
<dbReference type="Pfam" id="PF25059">
    <property type="entry name" value="FN3_DSCAM-DSCAML_C"/>
    <property type="match status" value="1"/>
</dbReference>
<dbReference type="EMBL" id="BPLQ01007449">
    <property type="protein sequence ID" value="GIY30186.1"/>
    <property type="molecule type" value="Genomic_DNA"/>
</dbReference>
<dbReference type="InterPro" id="IPR003961">
    <property type="entry name" value="FN3_dom"/>
</dbReference>
<reference evidence="11 12" key="1">
    <citation type="submission" date="2021-06" db="EMBL/GenBank/DDBJ databases">
        <title>Caerostris darwini draft genome.</title>
        <authorList>
            <person name="Kono N."/>
            <person name="Arakawa K."/>
        </authorList>
    </citation>
    <scope>NUCLEOTIDE SEQUENCE [LARGE SCALE GENOMIC DNA]</scope>
</reference>
<proteinExistence type="predicted"/>
<keyword evidence="6 9" id="KW-0472">Membrane</keyword>
<evidence type="ECO:0000313" key="11">
    <source>
        <dbReference type="EMBL" id="GIY30186.1"/>
    </source>
</evidence>
<keyword evidence="8" id="KW-0393">Immunoglobulin domain</keyword>
<evidence type="ECO:0000313" key="12">
    <source>
        <dbReference type="Proteomes" id="UP001054837"/>
    </source>
</evidence>
<evidence type="ECO:0000256" key="7">
    <source>
        <dbReference type="ARBA" id="ARBA00023157"/>
    </source>
</evidence>
<keyword evidence="3" id="KW-0732">Signal</keyword>
<evidence type="ECO:0000256" key="2">
    <source>
        <dbReference type="ARBA" id="ARBA00022692"/>
    </source>
</evidence>
<dbReference type="InterPro" id="IPR056754">
    <property type="entry name" value="DSCAM/DSCAML_C"/>
</dbReference>
<evidence type="ECO:0000256" key="4">
    <source>
        <dbReference type="ARBA" id="ARBA00022889"/>
    </source>
</evidence>
<dbReference type="PROSITE" id="PS50853">
    <property type="entry name" value="FN3"/>
    <property type="match status" value="1"/>
</dbReference>
<dbReference type="Gene3D" id="2.60.40.10">
    <property type="entry name" value="Immunoglobulins"/>
    <property type="match status" value="1"/>
</dbReference>
<evidence type="ECO:0000256" key="8">
    <source>
        <dbReference type="ARBA" id="ARBA00023319"/>
    </source>
</evidence>
<dbReference type="SUPFAM" id="SSF49265">
    <property type="entry name" value="Fibronectin type III"/>
    <property type="match status" value="1"/>
</dbReference>
<organism evidence="11 12">
    <name type="scientific">Caerostris darwini</name>
    <dbReference type="NCBI Taxonomy" id="1538125"/>
    <lineage>
        <taxon>Eukaryota</taxon>
        <taxon>Metazoa</taxon>
        <taxon>Ecdysozoa</taxon>
        <taxon>Arthropoda</taxon>
        <taxon>Chelicerata</taxon>
        <taxon>Arachnida</taxon>
        <taxon>Araneae</taxon>
        <taxon>Araneomorphae</taxon>
        <taxon>Entelegynae</taxon>
        <taxon>Araneoidea</taxon>
        <taxon>Araneidae</taxon>
        <taxon>Caerostris</taxon>
    </lineage>
</organism>
<keyword evidence="4" id="KW-0130">Cell adhesion</keyword>
<dbReference type="GO" id="GO:0007155">
    <property type="term" value="P:cell adhesion"/>
    <property type="evidence" value="ECO:0007669"/>
    <property type="project" value="UniProtKB-KW"/>
</dbReference>
<evidence type="ECO:0000256" key="6">
    <source>
        <dbReference type="ARBA" id="ARBA00023136"/>
    </source>
</evidence>